<keyword evidence="1" id="KW-0812">Transmembrane</keyword>
<keyword evidence="2" id="KW-0732">Signal</keyword>
<dbReference type="InterPro" id="IPR051311">
    <property type="entry name" value="DedA_domain"/>
</dbReference>
<dbReference type="PANTHER" id="PTHR42709:SF4">
    <property type="entry name" value="INNER MEMBRANE PROTEIN YQAA"/>
    <property type="match status" value="1"/>
</dbReference>
<sequence length="142" mass="15015">MMYAGLFLSALASATLLPGSSEAALLALLATGNGDPALLVAAATAGNVAGSLLTWGLGRYVLHLSEHPWFPVRPTDYTRAAGWFRRYGIWLLLFSWVPVVGDPLTLAAGAARVRLLPFLLLVSLGKAGRYLAIFAAFAAWDG</sequence>
<reference evidence="5" key="1">
    <citation type="journal article" date="2019" name="Int. J. Syst. Evol. Microbiol.">
        <title>The Global Catalogue of Microorganisms (GCM) 10K type strain sequencing project: providing services to taxonomists for standard genome sequencing and annotation.</title>
        <authorList>
            <consortium name="The Broad Institute Genomics Platform"/>
            <consortium name="The Broad Institute Genome Sequencing Center for Infectious Disease"/>
            <person name="Wu L."/>
            <person name="Ma J."/>
        </authorList>
    </citation>
    <scope>NUCLEOTIDE SEQUENCE [LARGE SCALE GENOMIC DNA]</scope>
    <source>
        <strain evidence="5">KCTC 52239</strain>
    </source>
</reference>
<dbReference type="PANTHER" id="PTHR42709">
    <property type="entry name" value="ALKALINE PHOSPHATASE LIKE PROTEIN"/>
    <property type="match status" value="1"/>
</dbReference>
<proteinExistence type="predicted"/>
<feature type="chain" id="PRO_5045180055" evidence="2">
    <location>
        <begin position="24"/>
        <end position="142"/>
    </location>
</feature>
<evidence type="ECO:0000256" key="1">
    <source>
        <dbReference type="SAM" id="Phobius"/>
    </source>
</evidence>
<feature type="domain" description="VTT" evidence="3">
    <location>
        <begin position="29"/>
        <end position="135"/>
    </location>
</feature>
<gene>
    <name evidence="4" type="ORF">ACFOD7_01415</name>
</gene>
<evidence type="ECO:0000313" key="4">
    <source>
        <dbReference type="EMBL" id="MFC3166704.1"/>
    </source>
</evidence>
<dbReference type="Pfam" id="PF09335">
    <property type="entry name" value="VTT_dom"/>
    <property type="match status" value="1"/>
</dbReference>
<protein>
    <submittedName>
        <fullName evidence="4">YqaA family protein</fullName>
    </submittedName>
</protein>
<keyword evidence="1" id="KW-1133">Transmembrane helix</keyword>
<accession>A0ABV7I7V5</accession>
<evidence type="ECO:0000313" key="5">
    <source>
        <dbReference type="Proteomes" id="UP001595557"/>
    </source>
</evidence>
<evidence type="ECO:0000259" key="3">
    <source>
        <dbReference type="Pfam" id="PF09335"/>
    </source>
</evidence>
<feature type="signal peptide" evidence="2">
    <location>
        <begin position="1"/>
        <end position="23"/>
    </location>
</feature>
<dbReference type="InterPro" id="IPR032816">
    <property type="entry name" value="VTT_dom"/>
</dbReference>
<feature type="transmembrane region" description="Helical" evidence="1">
    <location>
        <begin position="119"/>
        <end position="140"/>
    </location>
</feature>
<dbReference type="EMBL" id="JBHRTE010000004">
    <property type="protein sequence ID" value="MFC3166704.1"/>
    <property type="molecule type" value="Genomic_DNA"/>
</dbReference>
<name>A0ABV7I7V5_9RHOB</name>
<keyword evidence="5" id="KW-1185">Reference proteome</keyword>
<dbReference type="Proteomes" id="UP001595557">
    <property type="component" value="Unassembled WGS sequence"/>
</dbReference>
<keyword evidence="1" id="KW-0472">Membrane</keyword>
<evidence type="ECO:0000256" key="2">
    <source>
        <dbReference type="SAM" id="SignalP"/>
    </source>
</evidence>
<dbReference type="RefSeq" id="WP_377706614.1">
    <property type="nucleotide sequence ID" value="NZ_JBHRTE010000004.1"/>
</dbReference>
<comment type="caution">
    <text evidence="4">The sequence shown here is derived from an EMBL/GenBank/DDBJ whole genome shotgun (WGS) entry which is preliminary data.</text>
</comment>
<organism evidence="4 5">
    <name type="scientific">Paracoccus fontiphilus</name>
    <dbReference type="NCBI Taxonomy" id="1815556"/>
    <lineage>
        <taxon>Bacteria</taxon>
        <taxon>Pseudomonadati</taxon>
        <taxon>Pseudomonadota</taxon>
        <taxon>Alphaproteobacteria</taxon>
        <taxon>Rhodobacterales</taxon>
        <taxon>Paracoccaceae</taxon>
        <taxon>Paracoccus</taxon>
    </lineage>
</organism>
<feature type="transmembrane region" description="Helical" evidence="1">
    <location>
        <begin position="39"/>
        <end position="62"/>
    </location>
</feature>